<dbReference type="CDD" id="cd19821">
    <property type="entry name" value="Bbox1_BBX-like"/>
    <property type="match status" value="1"/>
</dbReference>
<dbReference type="EMBL" id="KK365243">
    <property type="protein sequence ID" value="KCZ79652.1"/>
    <property type="molecule type" value="Genomic_DNA"/>
</dbReference>
<gene>
    <name evidence="4" type="ORF">H312_02958</name>
</gene>
<evidence type="ECO:0000313" key="5">
    <source>
        <dbReference type="Proteomes" id="UP000030655"/>
    </source>
</evidence>
<evidence type="ECO:0008006" key="6">
    <source>
        <dbReference type="Google" id="ProtNLM"/>
    </source>
</evidence>
<proteinExistence type="predicted"/>
<evidence type="ECO:0000313" key="4">
    <source>
        <dbReference type="EMBL" id="KCZ79652.1"/>
    </source>
</evidence>
<evidence type="ECO:0000256" key="3">
    <source>
        <dbReference type="SAM" id="Coils"/>
    </source>
</evidence>
<dbReference type="GO" id="GO:0046872">
    <property type="term" value="F:metal ion binding"/>
    <property type="evidence" value="ECO:0007669"/>
    <property type="project" value="UniProtKB-KW"/>
</dbReference>
<keyword evidence="2" id="KW-0862">Zinc</keyword>
<reference evidence="4 5" key="2">
    <citation type="submission" date="2014-03" db="EMBL/GenBank/DDBJ databases">
        <title>The Genome Sequence of Anncaliia algerae insect isolate PRA339.</title>
        <authorList>
            <consortium name="The Broad Institute Genome Sequencing Platform"/>
            <consortium name="The Broad Institute Genome Sequencing Center for Infectious Disease"/>
            <person name="Cuomo C."/>
            <person name="Becnel J."/>
            <person name="Sanscrainte N."/>
            <person name="Walker B."/>
            <person name="Young S.K."/>
            <person name="Zeng Q."/>
            <person name="Gargeya S."/>
            <person name="Fitzgerald M."/>
            <person name="Haas B."/>
            <person name="Abouelleil A."/>
            <person name="Alvarado L."/>
            <person name="Arachchi H.M."/>
            <person name="Berlin A.M."/>
            <person name="Chapman S.B."/>
            <person name="Dewar J."/>
            <person name="Goldberg J."/>
            <person name="Griggs A."/>
            <person name="Gujja S."/>
            <person name="Hansen M."/>
            <person name="Howarth C."/>
            <person name="Imamovic A."/>
            <person name="Larimer J."/>
            <person name="McCowan C."/>
            <person name="Murphy C."/>
            <person name="Neiman D."/>
            <person name="Pearson M."/>
            <person name="Priest M."/>
            <person name="Roberts A."/>
            <person name="Saif S."/>
            <person name="Shea T."/>
            <person name="Sisk P."/>
            <person name="Sykes S."/>
            <person name="Wortman J."/>
            <person name="Nusbaum C."/>
            <person name="Birren B."/>
        </authorList>
    </citation>
    <scope>NUCLEOTIDE SEQUENCE [LARGE SCALE GENOMIC DNA]</scope>
    <source>
        <strain evidence="4 5">PRA339</strain>
    </source>
</reference>
<dbReference type="Proteomes" id="UP000030655">
    <property type="component" value="Unassembled WGS sequence"/>
</dbReference>
<organism evidence="4 5">
    <name type="scientific">Anncaliia algerae PRA339</name>
    <dbReference type="NCBI Taxonomy" id="1288291"/>
    <lineage>
        <taxon>Eukaryota</taxon>
        <taxon>Fungi</taxon>
        <taxon>Fungi incertae sedis</taxon>
        <taxon>Microsporidia</taxon>
        <taxon>Tubulinosematoidea</taxon>
        <taxon>Tubulinosematidae</taxon>
        <taxon>Anncaliia</taxon>
    </lineage>
</organism>
<evidence type="ECO:0000256" key="2">
    <source>
        <dbReference type="ARBA" id="ARBA00022833"/>
    </source>
</evidence>
<feature type="coiled-coil region" evidence="3">
    <location>
        <begin position="278"/>
        <end position="312"/>
    </location>
</feature>
<keyword evidence="1" id="KW-0479">Metal-binding</keyword>
<dbReference type="VEuPathDB" id="MicrosporidiaDB:H312_02958"/>
<dbReference type="InterPro" id="IPR049808">
    <property type="entry name" value="CONSTANS-like_Bbox1"/>
</dbReference>
<sequence length="406" mass="47785">KDTTIHSGYFCFFDPGKICFASQSFALNNNTPADFDTFVISEYEREKCDKLVNKMKKVIDFETQTVCSGFGKPIVNQERFNNFNDKKSITITMSSPQHKIPECINEVNSLGVKKFIKNQENSVNSEKLSQEDFFYEDGIDINSLNLKNISFVIKDPKRIKKVCYVKFEYDPKSADFFDKLCENCLKNLSYCYCFAERAVLCKECDKSIHNTKLTMRHRREYKDQECVEYSTCSIHQIPTEYFCHSHNHSFCIYCKGNHVNCTFSGYKDSLEIIKNNYYEGVKKTYNQLQQKNILLEEKIRNYNKKVKEIKYEISKEYLGIINKINLLNSINEKAVIGEYLLNNNLLNLFNNLQNIRGNWMSLNDYFNKINVQEREIPNIIEIKKEGSVKINREDERKVERIPKNYD</sequence>
<reference evidence="5" key="1">
    <citation type="submission" date="2013-02" db="EMBL/GenBank/DDBJ databases">
        <authorList>
            <consortium name="The Broad Institute Genome Sequencing Platform"/>
            <person name="Cuomo C."/>
            <person name="Becnel J."/>
            <person name="Sanscrainte N."/>
            <person name="Walker B."/>
            <person name="Young S.K."/>
            <person name="Zeng Q."/>
            <person name="Gargeya S."/>
            <person name="Fitzgerald M."/>
            <person name="Haas B."/>
            <person name="Abouelleil A."/>
            <person name="Alvarado L."/>
            <person name="Arachchi H.M."/>
            <person name="Berlin A.M."/>
            <person name="Chapman S.B."/>
            <person name="Dewar J."/>
            <person name="Goldberg J."/>
            <person name="Griggs A."/>
            <person name="Gujja S."/>
            <person name="Hansen M."/>
            <person name="Howarth C."/>
            <person name="Imamovic A."/>
            <person name="Larimer J."/>
            <person name="McCowan C."/>
            <person name="Murphy C."/>
            <person name="Neiman D."/>
            <person name="Pearson M."/>
            <person name="Priest M."/>
            <person name="Roberts A."/>
            <person name="Saif S."/>
            <person name="Shea T."/>
            <person name="Sisk P."/>
            <person name="Sykes S."/>
            <person name="Wortman J."/>
            <person name="Nusbaum C."/>
            <person name="Birren B."/>
        </authorList>
    </citation>
    <scope>NUCLEOTIDE SEQUENCE [LARGE SCALE GENOMIC DNA]</scope>
    <source>
        <strain evidence="5">PRA339</strain>
    </source>
</reference>
<dbReference type="OrthoDB" id="2189962at2759"/>
<name>A0A059EXS1_9MICR</name>
<dbReference type="STRING" id="1288291.A0A059EXS1"/>
<accession>A0A059EXS1</accession>
<evidence type="ECO:0000256" key="1">
    <source>
        <dbReference type="ARBA" id="ARBA00022723"/>
    </source>
</evidence>
<keyword evidence="5" id="KW-1185">Reference proteome</keyword>
<dbReference type="AlphaFoldDB" id="A0A059EXS1"/>
<feature type="non-terminal residue" evidence="4">
    <location>
        <position position="1"/>
    </location>
</feature>
<dbReference type="HOGENOM" id="CLU_056675_0_0_1"/>
<protein>
    <recommendedName>
        <fullName evidence="6">B box-type domain-containing protein</fullName>
    </recommendedName>
</protein>
<keyword evidence="3" id="KW-0175">Coiled coil</keyword>